<dbReference type="Pfam" id="PF25507">
    <property type="entry name" value="OB_POT1A"/>
    <property type="match status" value="1"/>
</dbReference>
<accession>A0ABM0XUG3</accession>
<dbReference type="Proteomes" id="UP000694864">
    <property type="component" value="Chromosome 20"/>
</dbReference>
<dbReference type="InterPro" id="IPR011564">
    <property type="entry name" value="Telomer_end-bd_POT1/Cdc13"/>
</dbReference>
<dbReference type="SMART" id="SM00976">
    <property type="entry name" value="Telo_bind"/>
    <property type="match status" value="1"/>
</dbReference>
<dbReference type="InterPro" id="IPR057620">
    <property type="entry name" value="POT1A/B-like_OB"/>
</dbReference>
<sequence length="453" mass="52100">MEIRDDYKFLRIQDAFKALHLHINLIGVIVELGFSTGSDCSCMLKIVDPWHSGSGLPVKFVARITQTLPRVESIGDIILLSRVKIVLINRKITALCNETSSSSTFALFHGKHGVDFVPYQSLPKFLIREQDKSFLSNLREWLITYKFEDGSCCFTPLKDIKEGECSNLSCLIVHISKVYKDRWYIYVWDGTELPPCNILVKSERLPLCVEPEMLPTYILRKFPTFGSVLRIIVDRVSEKQAIHCLQPGQHVKFLNIFFQVNMGLWNATFTPSTKMQYTMNREMQGFSPQSMSGEKFSSTWNPITRCISHSHSGITGVAHEDAPFVSLMDILTYHSVTAKFRCVVRFIQVYPRDVRKLRDSNGKFKLLAILEDATARIHASLYADEGEKFFGCDQSDEEAIVKKMNRLLGGEEMEQVPRNPPWVQCCLFSFYKHKMDQWGSRRFRIFDTWINAS</sequence>
<organism evidence="6 7">
    <name type="scientific">Camelina sativa</name>
    <name type="common">False flax</name>
    <name type="synonym">Myagrum sativum</name>
    <dbReference type="NCBI Taxonomy" id="90675"/>
    <lineage>
        <taxon>Eukaryota</taxon>
        <taxon>Viridiplantae</taxon>
        <taxon>Streptophyta</taxon>
        <taxon>Embryophyta</taxon>
        <taxon>Tracheophyta</taxon>
        <taxon>Spermatophyta</taxon>
        <taxon>Magnoliopsida</taxon>
        <taxon>eudicotyledons</taxon>
        <taxon>Gunneridae</taxon>
        <taxon>Pentapetalae</taxon>
        <taxon>rosids</taxon>
        <taxon>malvids</taxon>
        <taxon>Brassicales</taxon>
        <taxon>Brassicaceae</taxon>
        <taxon>Camelineae</taxon>
        <taxon>Camelina</taxon>
    </lineage>
</organism>
<comment type="subcellular location">
    <subcellularLocation>
        <location evidence="1">Chromosome</location>
        <location evidence="1">Telomere</location>
    </subcellularLocation>
</comment>
<proteinExistence type="predicted"/>
<evidence type="ECO:0000313" key="7">
    <source>
        <dbReference type="RefSeq" id="XP_010491188.1"/>
    </source>
</evidence>
<dbReference type="InterPro" id="IPR028389">
    <property type="entry name" value="POT1"/>
</dbReference>
<reference evidence="7" key="2">
    <citation type="submission" date="2025-08" db="UniProtKB">
        <authorList>
            <consortium name="RefSeq"/>
        </authorList>
    </citation>
    <scope>IDENTIFICATION</scope>
    <source>
        <tissue evidence="7">Leaf</tissue>
    </source>
</reference>
<evidence type="ECO:0000256" key="4">
    <source>
        <dbReference type="ARBA" id="ARBA00023125"/>
    </source>
</evidence>
<dbReference type="RefSeq" id="XP_010491188.1">
    <property type="nucleotide sequence ID" value="XM_010492886.1"/>
</dbReference>
<keyword evidence="2" id="KW-0158">Chromosome</keyword>
<evidence type="ECO:0000313" key="6">
    <source>
        <dbReference type="Proteomes" id="UP000694864"/>
    </source>
</evidence>
<evidence type="ECO:0000256" key="2">
    <source>
        <dbReference type="ARBA" id="ARBA00022454"/>
    </source>
</evidence>
<dbReference type="SUPFAM" id="SSF50249">
    <property type="entry name" value="Nucleic acid-binding proteins"/>
    <property type="match status" value="2"/>
</dbReference>
<gene>
    <name evidence="7" type="primary">LOC104768826</name>
</gene>
<dbReference type="GeneID" id="104768826"/>
<dbReference type="PANTHER" id="PTHR14513">
    <property type="entry name" value="PROTECTION OF TELOMERES 1"/>
    <property type="match status" value="1"/>
</dbReference>
<keyword evidence="6" id="KW-1185">Reference proteome</keyword>
<evidence type="ECO:0000256" key="3">
    <source>
        <dbReference type="ARBA" id="ARBA00022895"/>
    </source>
</evidence>
<dbReference type="Gene3D" id="2.40.50.140">
    <property type="entry name" value="Nucleic acid-binding proteins"/>
    <property type="match status" value="2"/>
</dbReference>
<protein>
    <submittedName>
        <fullName evidence="7">Protection of telomeres protein 1b-like isoform X1</fullName>
    </submittedName>
</protein>
<dbReference type="InterPro" id="IPR012340">
    <property type="entry name" value="NA-bd_OB-fold"/>
</dbReference>
<evidence type="ECO:0000259" key="5">
    <source>
        <dbReference type="SMART" id="SM00976"/>
    </source>
</evidence>
<reference evidence="6" key="1">
    <citation type="journal article" date="2014" name="Nat. Commun.">
        <title>The emerging biofuel crop Camelina sativa retains a highly undifferentiated hexaploid genome structure.</title>
        <authorList>
            <person name="Kagale S."/>
            <person name="Koh C."/>
            <person name="Nixon J."/>
            <person name="Bollina V."/>
            <person name="Clarke W.E."/>
            <person name="Tuteja R."/>
            <person name="Spillane C."/>
            <person name="Robinson S.J."/>
            <person name="Links M.G."/>
            <person name="Clarke C."/>
            <person name="Higgins E.E."/>
            <person name="Huebert T."/>
            <person name="Sharpe A.G."/>
            <person name="Parkin I.A."/>
        </authorList>
    </citation>
    <scope>NUCLEOTIDE SEQUENCE [LARGE SCALE GENOMIC DNA]</scope>
    <source>
        <strain evidence="6">cv. DH55</strain>
    </source>
</reference>
<dbReference type="Pfam" id="PF02765">
    <property type="entry name" value="POT1"/>
    <property type="match status" value="1"/>
</dbReference>
<feature type="domain" description="Telomeric single stranded DNA binding POT1/Cdc13" evidence="5">
    <location>
        <begin position="9"/>
        <end position="143"/>
    </location>
</feature>
<dbReference type="CDD" id="cd04497">
    <property type="entry name" value="hPOT1_OB1_like"/>
    <property type="match status" value="1"/>
</dbReference>
<name>A0ABM0XUG3_CAMSA</name>
<dbReference type="PANTHER" id="PTHR14513:SF6">
    <property type="entry name" value="PROTECTION OF TELOMERES PROTEIN 1B"/>
    <property type="match status" value="1"/>
</dbReference>
<keyword evidence="3" id="KW-0779">Telomere</keyword>
<keyword evidence="4" id="KW-0238">DNA-binding</keyword>
<evidence type="ECO:0000256" key="1">
    <source>
        <dbReference type="ARBA" id="ARBA00004574"/>
    </source>
</evidence>